<sequence length="103" mass="11652">MRYPDQLSRAGGLGVDMEGDDEEDEDQQMLIVIADRKTCIEGWVLVVAIYHKGQILPVRVREKAREADLLIHEWNNGASLAELSPDGNNQGEELYLNNGNEWE</sequence>
<dbReference type="Proteomes" id="UP001610334">
    <property type="component" value="Unassembled WGS sequence"/>
</dbReference>
<organism evidence="2 3">
    <name type="scientific">Aspergillus granulosus</name>
    <dbReference type="NCBI Taxonomy" id="176169"/>
    <lineage>
        <taxon>Eukaryota</taxon>
        <taxon>Fungi</taxon>
        <taxon>Dikarya</taxon>
        <taxon>Ascomycota</taxon>
        <taxon>Pezizomycotina</taxon>
        <taxon>Eurotiomycetes</taxon>
        <taxon>Eurotiomycetidae</taxon>
        <taxon>Eurotiales</taxon>
        <taxon>Aspergillaceae</taxon>
        <taxon>Aspergillus</taxon>
        <taxon>Aspergillus subgen. Nidulantes</taxon>
    </lineage>
</organism>
<feature type="region of interest" description="Disordered" evidence="1">
    <location>
        <begin position="1"/>
        <end position="24"/>
    </location>
</feature>
<gene>
    <name evidence="2" type="ORF">BJX63DRAFT_401657</name>
</gene>
<evidence type="ECO:0000256" key="1">
    <source>
        <dbReference type="SAM" id="MobiDB-lite"/>
    </source>
</evidence>
<feature type="region of interest" description="Disordered" evidence="1">
    <location>
        <begin position="81"/>
        <end position="103"/>
    </location>
</feature>
<comment type="caution">
    <text evidence="2">The sequence shown here is derived from an EMBL/GenBank/DDBJ whole genome shotgun (WGS) entry which is preliminary data.</text>
</comment>
<accession>A0ABR4H573</accession>
<name>A0ABR4H573_9EURO</name>
<evidence type="ECO:0000313" key="3">
    <source>
        <dbReference type="Proteomes" id="UP001610334"/>
    </source>
</evidence>
<dbReference type="EMBL" id="JBFXLT010000069">
    <property type="protein sequence ID" value="KAL2810591.1"/>
    <property type="molecule type" value="Genomic_DNA"/>
</dbReference>
<proteinExistence type="predicted"/>
<protein>
    <submittedName>
        <fullName evidence="2">Uncharacterized protein</fullName>
    </submittedName>
</protein>
<keyword evidence="3" id="KW-1185">Reference proteome</keyword>
<reference evidence="2 3" key="1">
    <citation type="submission" date="2024-07" db="EMBL/GenBank/DDBJ databases">
        <title>Section-level genome sequencing and comparative genomics of Aspergillus sections Usti and Cavernicolus.</title>
        <authorList>
            <consortium name="Lawrence Berkeley National Laboratory"/>
            <person name="Nybo J.L."/>
            <person name="Vesth T.C."/>
            <person name="Theobald S."/>
            <person name="Frisvad J.C."/>
            <person name="Larsen T.O."/>
            <person name="Kjaerboelling I."/>
            <person name="Rothschild-Mancinelli K."/>
            <person name="Lyhne E.K."/>
            <person name="Kogle M.E."/>
            <person name="Barry K."/>
            <person name="Clum A."/>
            <person name="Na H."/>
            <person name="Ledsgaard L."/>
            <person name="Lin J."/>
            <person name="Lipzen A."/>
            <person name="Kuo A."/>
            <person name="Riley R."/>
            <person name="Mondo S."/>
            <person name="Labutti K."/>
            <person name="Haridas S."/>
            <person name="Pangalinan J."/>
            <person name="Salamov A.A."/>
            <person name="Simmons B.A."/>
            <person name="Magnuson J.K."/>
            <person name="Chen J."/>
            <person name="Drula E."/>
            <person name="Henrissat B."/>
            <person name="Wiebenga A."/>
            <person name="Lubbers R.J."/>
            <person name="Gomes A.C."/>
            <person name="Makela M.R."/>
            <person name="Stajich J."/>
            <person name="Grigoriev I.V."/>
            <person name="Mortensen U.H."/>
            <person name="De Vries R.P."/>
            <person name="Baker S.E."/>
            <person name="Andersen M.R."/>
        </authorList>
    </citation>
    <scope>NUCLEOTIDE SEQUENCE [LARGE SCALE GENOMIC DNA]</scope>
    <source>
        <strain evidence="2 3">CBS 588.65</strain>
    </source>
</reference>
<evidence type="ECO:0000313" key="2">
    <source>
        <dbReference type="EMBL" id="KAL2810591.1"/>
    </source>
</evidence>
<feature type="compositionally biased region" description="Polar residues" evidence="1">
    <location>
        <begin position="86"/>
        <end position="103"/>
    </location>
</feature>